<dbReference type="Pfam" id="PF00145">
    <property type="entry name" value="DNA_methylase"/>
    <property type="match status" value="1"/>
</dbReference>
<dbReference type="InterPro" id="IPR050390">
    <property type="entry name" value="C5-Methyltransferase"/>
</dbReference>
<evidence type="ECO:0000313" key="8">
    <source>
        <dbReference type="EMBL" id="MCU6738395.1"/>
    </source>
</evidence>
<dbReference type="GO" id="GO:0032259">
    <property type="term" value="P:methylation"/>
    <property type="evidence" value="ECO:0007669"/>
    <property type="project" value="UniProtKB-KW"/>
</dbReference>
<organism evidence="8 9">
    <name type="scientific">[Clostridium] ammoniilyticum</name>
    <dbReference type="NCBI Taxonomy" id="2981784"/>
    <lineage>
        <taxon>Bacteria</taxon>
        <taxon>Bacillati</taxon>
        <taxon>Bacillota</taxon>
        <taxon>Erysipelotrichia</taxon>
        <taxon>Erysipelotrichales</taxon>
        <taxon>Coprobacillaceae</taxon>
        <taxon>Faecalibacillus</taxon>
    </lineage>
</organism>
<comment type="caution">
    <text evidence="8">The sequence shown here is derived from an EMBL/GenBank/DDBJ whole genome shotgun (WGS) entry which is preliminary data.</text>
</comment>
<comment type="catalytic activity">
    <reaction evidence="7">
        <text>a 2'-deoxycytidine in DNA + S-adenosyl-L-methionine = a 5-methyl-2'-deoxycytidine in DNA + S-adenosyl-L-homocysteine + H(+)</text>
        <dbReference type="Rhea" id="RHEA:13681"/>
        <dbReference type="Rhea" id="RHEA-COMP:11369"/>
        <dbReference type="Rhea" id="RHEA-COMP:11370"/>
        <dbReference type="ChEBI" id="CHEBI:15378"/>
        <dbReference type="ChEBI" id="CHEBI:57856"/>
        <dbReference type="ChEBI" id="CHEBI:59789"/>
        <dbReference type="ChEBI" id="CHEBI:85452"/>
        <dbReference type="ChEBI" id="CHEBI:85454"/>
        <dbReference type="EC" id="2.1.1.37"/>
    </reaction>
</comment>
<dbReference type="PROSITE" id="PS51679">
    <property type="entry name" value="SAM_MT_C5"/>
    <property type="match status" value="1"/>
</dbReference>
<dbReference type="InterPro" id="IPR018117">
    <property type="entry name" value="C5_DNA_meth_AS"/>
</dbReference>
<dbReference type="PANTHER" id="PTHR10629">
    <property type="entry name" value="CYTOSINE-SPECIFIC METHYLTRANSFERASE"/>
    <property type="match status" value="1"/>
</dbReference>
<dbReference type="EMBL" id="JAOQJR010000005">
    <property type="protein sequence ID" value="MCU6738395.1"/>
    <property type="molecule type" value="Genomic_DNA"/>
</dbReference>
<dbReference type="InterPro" id="IPR029063">
    <property type="entry name" value="SAM-dependent_MTases_sf"/>
</dbReference>
<dbReference type="GO" id="GO:0008168">
    <property type="term" value="F:methyltransferase activity"/>
    <property type="evidence" value="ECO:0007669"/>
    <property type="project" value="UniProtKB-KW"/>
</dbReference>
<protein>
    <recommendedName>
        <fullName evidence="7">Cytosine-specific methyltransferase</fullName>
        <ecNumber evidence="7">2.1.1.37</ecNumber>
    </recommendedName>
</protein>
<dbReference type="PRINTS" id="PR00105">
    <property type="entry name" value="C5METTRFRASE"/>
</dbReference>
<keyword evidence="3 5" id="KW-0949">S-adenosyl-L-methionine</keyword>
<dbReference type="Proteomes" id="UP001208364">
    <property type="component" value="Unassembled WGS sequence"/>
</dbReference>
<keyword evidence="4" id="KW-0680">Restriction system</keyword>
<dbReference type="RefSeq" id="WP_147580188.1">
    <property type="nucleotide sequence ID" value="NZ_JAOQJR010000005.1"/>
</dbReference>
<proteinExistence type="inferred from homology"/>
<keyword evidence="1 5" id="KW-0489">Methyltransferase</keyword>
<evidence type="ECO:0000256" key="1">
    <source>
        <dbReference type="ARBA" id="ARBA00022603"/>
    </source>
</evidence>
<dbReference type="PANTHER" id="PTHR10629:SF52">
    <property type="entry name" value="DNA (CYTOSINE-5)-METHYLTRANSFERASE 1"/>
    <property type="match status" value="1"/>
</dbReference>
<gene>
    <name evidence="8" type="ORF">OCV55_06840</name>
</gene>
<evidence type="ECO:0000313" key="9">
    <source>
        <dbReference type="Proteomes" id="UP001208364"/>
    </source>
</evidence>
<dbReference type="Gene3D" id="3.90.120.10">
    <property type="entry name" value="DNA Methylase, subunit A, domain 2"/>
    <property type="match status" value="1"/>
</dbReference>
<accession>A0ABT2SV29</accession>
<dbReference type="InterPro" id="IPR001525">
    <property type="entry name" value="C5_MeTfrase"/>
</dbReference>
<name>A0ABT2SV29_9FIRM</name>
<evidence type="ECO:0000256" key="6">
    <source>
        <dbReference type="RuleBase" id="RU000416"/>
    </source>
</evidence>
<keyword evidence="2 5" id="KW-0808">Transferase</keyword>
<reference evidence="8 9" key="1">
    <citation type="journal article" date="2021" name="ISME Commun">
        <title>Automated analysis of genomic sequences facilitates high-throughput and comprehensive description of bacteria.</title>
        <authorList>
            <person name="Hitch T.C.A."/>
        </authorList>
    </citation>
    <scope>NUCLEOTIDE SEQUENCE [LARGE SCALE GENOMIC DNA]</scope>
    <source>
        <strain evidence="8 9">H4_15</strain>
    </source>
</reference>
<dbReference type="NCBIfam" id="TIGR00675">
    <property type="entry name" value="dcm"/>
    <property type="match status" value="1"/>
</dbReference>
<feature type="active site" evidence="5">
    <location>
        <position position="195"/>
    </location>
</feature>
<sequence>MIFTPITNINEKKDKQFFKELINIYIDFVNKYRKKYNLNDSIKIFDCTDELINIGVIEQKKDITDLKDFLGNKTFQEFIESVCFYKENKNDLKNILYKLSNTERLKLQQKKELANEPTLIDLFCGAGGLSLGFIQNNFKIELANDIEEVCINTYKYNHPDTPSKKIILGDLKKIVDNIDQFVSKDIDVIIGGPPCQGFSSANQQRIIDDPRNQLYKYFLKAVEKIAPKFVVMENVRGMLKVADQVIEDFKKVKSSKNNIDYHYTVSYKLLNSKDFGVAQSRERLIYIAIRNDVVDKKNISPKSLFEEIELNCKKIDGFNLSDALEFIKPLEAQREKNKNEIDSDISGKKIDINEFGNNNDYLSLINMNRSIPFTFNHKARYVSDLNYEIYRRLDPGDDATNEKISDIMPYSHRNHIFKDKYFKLIPDKPCRTITAHLRMDCHSHIHPYQIRSITPREAARIQSFPDDYFFLGAYLKTYMQIGNAVPPLMSRGISSVIKKYL</sequence>
<comment type="similarity">
    <text evidence="5 6">Belongs to the class I-like SAM-binding methyltransferase superfamily. C5-methyltransferase family.</text>
</comment>
<dbReference type="EC" id="2.1.1.37" evidence="7"/>
<dbReference type="Gene3D" id="3.40.50.150">
    <property type="entry name" value="Vaccinia Virus protein VP39"/>
    <property type="match status" value="1"/>
</dbReference>
<keyword evidence="9" id="KW-1185">Reference proteome</keyword>
<dbReference type="PROSITE" id="PS00094">
    <property type="entry name" value="C5_MTASE_1"/>
    <property type="match status" value="1"/>
</dbReference>
<evidence type="ECO:0000256" key="5">
    <source>
        <dbReference type="PROSITE-ProRule" id="PRU01016"/>
    </source>
</evidence>
<evidence type="ECO:0000256" key="7">
    <source>
        <dbReference type="RuleBase" id="RU000417"/>
    </source>
</evidence>
<dbReference type="SUPFAM" id="SSF53335">
    <property type="entry name" value="S-adenosyl-L-methionine-dependent methyltransferases"/>
    <property type="match status" value="1"/>
</dbReference>
<evidence type="ECO:0000256" key="2">
    <source>
        <dbReference type="ARBA" id="ARBA00022679"/>
    </source>
</evidence>
<evidence type="ECO:0000256" key="4">
    <source>
        <dbReference type="ARBA" id="ARBA00022747"/>
    </source>
</evidence>
<evidence type="ECO:0000256" key="3">
    <source>
        <dbReference type="ARBA" id="ARBA00022691"/>
    </source>
</evidence>